<comment type="catalytic activity">
    <reaction evidence="1 8">
        <text>malonyl-[ACP] + S-adenosyl-L-methionine = malonyl-[ACP] methyl ester + S-adenosyl-L-homocysteine</text>
        <dbReference type="Rhea" id="RHEA:17105"/>
        <dbReference type="Rhea" id="RHEA-COMP:9623"/>
        <dbReference type="Rhea" id="RHEA-COMP:9954"/>
        <dbReference type="ChEBI" id="CHEBI:57856"/>
        <dbReference type="ChEBI" id="CHEBI:59789"/>
        <dbReference type="ChEBI" id="CHEBI:78449"/>
        <dbReference type="ChEBI" id="CHEBI:78845"/>
        <dbReference type="EC" id="2.1.1.197"/>
    </reaction>
</comment>
<evidence type="ECO:0000256" key="6">
    <source>
        <dbReference type="ARBA" id="ARBA00022691"/>
    </source>
</evidence>
<dbReference type="GO" id="GO:0009102">
    <property type="term" value="P:biotin biosynthetic process"/>
    <property type="evidence" value="ECO:0007669"/>
    <property type="project" value="UniProtKB-UniRule"/>
</dbReference>
<evidence type="ECO:0000256" key="8">
    <source>
        <dbReference type="HAMAP-Rule" id="MF_00835"/>
    </source>
</evidence>
<dbReference type="Proteomes" id="UP000002069">
    <property type="component" value="Chromosome"/>
</dbReference>
<keyword evidence="5 8" id="KW-0808">Transferase</keyword>
<dbReference type="EC" id="2.1.1.197" evidence="3 8"/>
<reference evidence="11" key="2">
    <citation type="journal article" date="2011" name="J. Bacteriol.">
        <title>Complete genome sequence of Cronobacter turicensis LMG 23827, a food-borne pathogen causing deaths in neonates.</title>
        <authorList>
            <person name="Stephan R."/>
            <person name="Lehner A."/>
            <person name="Tischler P."/>
            <person name="Rattei T."/>
        </authorList>
    </citation>
    <scope>NUCLEOTIDE SEQUENCE [LARGE SCALE GENOMIC DNA]</scope>
    <source>
        <strain evidence="11">DSM 18703 / CCUG 55852 / LMG 23827 / z3032</strain>
    </source>
</reference>
<dbReference type="CDD" id="cd02440">
    <property type="entry name" value="AdoMet_MTases"/>
    <property type="match status" value="1"/>
</dbReference>
<comment type="function">
    <text evidence="8">Converts the free carboxyl group of a malonyl-thioester to its methyl ester by transfer of a methyl group from S-adenosyl-L-methionine (SAM). It allows to synthesize pimeloyl-ACP via the fatty acid synthetic pathway.</text>
</comment>
<protein>
    <recommendedName>
        <fullName evidence="3 8">Malonyl-[acyl-carrier protein] O-methyltransferase</fullName>
        <shortName evidence="8">Malonyl-ACP O-methyltransferase</shortName>
        <ecNumber evidence="3 8">2.1.1.197</ecNumber>
    </recommendedName>
    <alternativeName>
        <fullName evidence="8">Biotin synthesis protein BioC</fullName>
    </alternativeName>
</protein>
<comment type="pathway">
    <text evidence="2 8">Cofactor biosynthesis; biotin biosynthesis.</text>
</comment>
<evidence type="ECO:0000256" key="4">
    <source>
        <dbReference type="ARBA" id="ARBA00022603"/>
    </source>
</evidence>
<dbReference type="HAMAP" id="MF_00835">
    <property type="entry name" value="BioC"/>
    <property type="match status" value="1"/>
</dbReference>
<evidence type="ECO:0000256" key="5">
    <source>
        <dbReference type="ARBA" id="ARBA00022679"/>
    </source>
</evidence>
<dbReference type="SUPFAM" id="SSF53335">
    <property type="entry name" value="S-adenosyl-L-methionine-dependent methyltransferases"/>
    <property type="match status" value="1"/>
</dbReference>
<keyword evidence="7 8" id="KW-0093">Biotin biosynthesis</keyword>
<dbReference type="GO" id="GO:0032259">
    <property type="term" value="P:methylation"/>
    <property type="evidence" value="ECO:0007669"/>
    <property type="project" value="UniProtKB-KW"/>
</dbReference>
<dbReference type="PATRIC" id="fig|693216.3.peg.1310"/>
<proteinExistence type="inferred from homology"/>
<feature type="domain" description="Methyltransferase type 11" evidence="9">
    <location>
        <begin position="59"/>
        <end position="150"/>
    </location>
</feature>
<comment type="similarity">
    <text evidence="8">Belongs to the methyltransferase superfamily.</text>
</comment>
<keyword evidence="11" id="KW-1185">Reference proteome</keyword>
<dbReference type="NCBIfam" id="NF007610">
    <property type="entry name" value="PRK10258.1"/>
    <property type="match status" value="1"/>
</dbReference>
<dbReference type="Gene3D" id="3.40.50.150">
    <property type="entry name" value="Vaccinia Virus protein VP39"/>
    <property type="match status" value="1"/>
</dbReference>
<dbReference type="InterPro" id="IPR029063">
    <property type="entry name" value="SAM-dependent_MTases_sf"/>
</dbReference>
<dbReference type="GO" id="GO:0102130">
    <property type="term" value="F:malonyl-CoA methyltransferase activity"/>
    <property type="evidence" value="ECO:0007669"/>
    <property type="project" value="UniProtKB-EC"/>
</dbReference>
<keyword evidence="4 8" id="KW-0489">Methyltransferase</keyword>
<dbReference type="PANTHER" id="PTHR43464">
    <property type="entry name" value="METHYLTRANSFERASE"/>
    <property type="match status" value="1"/>
</dbReference>
<dbReference type="KEGG" id="ctu:CTU_13740"/>
<dbReference type="GO" id="GO:0008757">
    <property type="term" value="F:S-adenosylmethionine-dependent methyltransferase activity"/>
    <property type="evidence" value="ECO:0007669"/>
    <property type="project" value="InterPro"/>
</dbReference>
<evidence type="ECO:0000313" key="10">
    <source>
        <dbReference type="EMBL" id="CBA29355.1"/>
    </source>
</evidence>
<dbReference type="AlphaFoldDB" id="C9XZE7"/>
<organism evidence="10 11">
    <name type="scientific">Cronobacter turicensis (strain DSM 18703 / CCUG 55852 / LMG 23827 / z3032)</name>
    <dbReference type="NCBI Taxonomy" id="693216"/>
    <lineage>
        <taxon>Bacteria</taxon>
        <taxon>Pseudomonadati</taxon>
        <taxon>Pseudomonadota</taxon>
        <taxon>Gammaproteobacteria</taxon>
        <taxon>Enterobacterales</taxon>
        <taxon>Enterobacteriaceae</taxon>
        <taxon>Cronobacter</taxon>
    </lineage>
</organism>
<dbReference type="NCBIfam" id="TIGR02072">
    <property type="entry name" value="BioC"/>
    <property type="match status" value="1"/>
</dbReference>
<sequence length="263" mass="28500">MTTSTRCWRRYMTVAVDKRAVAAAFGRAAHSYDDFAALQRQSAQRLAEHCGAQGVTTVLDAGCGTGAGGLDWRARGCDVTAFDLSPAMLARARERHAAHRYVQGDIEALPFAEGSFDLVWSNLAVQWCQSLSGALAGMLRVARPGGRVAFSTLAHGSLGELHQAWAAVDDRPHANHFASPEAVLAAAPAARMTLRQHPVTLLFGDALSAMQSLKGIGATHLHAGRDSRTLTRRELRMLEDAWPRQDGRFPLTYQLISGVIERD</sequence>
<reference evidence="10 11" key="1">
    <citation type="journal article" date="2010" name="J. Bacteriol.">
        <title>Complete Genome Sequence of Cronobacter turicensis LMG 23827, a foodborne pathogen causing deaths in neonates.</title>
        <authorList>
            <person name="Stephan R."/>
            <person name="Lehner A."/>
            <person name="Tischler P."/>
            <person name="Rattei T."/>
        </authorList>
    </citation>
    <scope>NUCLEOTIDE SEQUENCE [LARGE SCALE GENOMIC DNA]</scope>
    <source>
        <strain evidence="11">DSM 18703 / CCUG 55852 / LMG 23827 / z3032</strain>
    </source>
</reference>
<dbReference type="GO" id="GO:0010340">
    <property type="term" value="F:carboxyl-O-methyltransferase activity"/>
    <property type="evidence" value="ECO:0007669"/>
    <property type="project" value="UniProtKB-UniRule"/>
</dbReference>
<evidence type="ECO:0000313" key="11">
    <source>
        <dbReference type="Proteomes" id="UP000002069"/>
    </source>
</evidence>
<dbReference type="UniPathway" id="UPA00078"/>
<dbReference type="PANTHER" id="PTHR43464:SF94">
    <property type="entry name" value="MALONYL-[ACYL-CARRIER PROTEIN] O-METHYLTRANSFERASE"/>
    <property type="match status" value="1"/>
</dbReference>
<evidence type="ECO:0000256" key="2">
    <source>
        <dbReference type="ARBA" id="ARBA00004746"/>
    </source>
</evidence>
<gene>
    <name evidence="8 10" type="primary">bioC</name>
    <name evidence="10" type="ordered locus">Ctu_13740</name>
</gene>
<dbReference type="Pfam" id="PF08241">
    <property type="entry name" value="Methyltransf_11"/>
    <property type="match status" value="1"/>
</dbReference>
<dbReference type="HOGENOM" id="CLU_046586_2_2_6"/>
<evidence type="ECO:0000256" key="1">
    <source>
        <dbReference type="ARBA" id="ARBA00000852"/>
    </source>
</evidence>
<dbReference type="EMBL" id="FN543093">
    <property type="protein sequence ID" value="CBA29355.1"/>
    <property type="molecule type" value="Genomic_DNA"/>
</dbReference>
<accession>C9XZE7</accession>
<keyword evidence="6 8" id="KW-0949">S-adenosyl-L-methionine</keyword>
<name>C9XZE7_CROTZ</name>
<evidence type="ECO:0000256" key="3">
    <source>
        <dbReference type="ARBA" id="ARBA00012327"/>
    </source>
</evidence>
<evidence type="ECO:0000259" key="9">
    <source>
        <dbReference type="Pfam" id="PF08241"/>
    </source>
</evidence>
<dbReference type="InterPro" id="IPR011814">
    <property type="entry name" value="BioC"/>
</dbReference>
<evidence type="ECO:0000256" key="7">
    <source>
        <dbReference type="ARBA" id="ARBA00022756"/>
    </source>
</evidence>
<dbReference type="InterPro" id="IPR013216">
    <property type="entry name" value="Methyltransf_11"/>
</dbReference>